<reference evidence="1" key="1">
    <citation type="submission" date="2020-03" db="EMBL/GenBank/DDBJ databases">
        <title>The deep terrestrial virosphere.</title>
        <authorList>
            <person name="Holmfeldt K."/>
            <person name="Nilsson E."/>
            <person name="Simone D."/>
            <person name="Lopez-Fernandez M."/>
            <person name="Wu X."/>
            <person name="de Brujin I."/>
            <person name="Lundin D."/>
            <person name="Andersson A."/>
            <person name="Bertilsson S."/>
            <person name="Dopson M."/>
        </authorList>
    </citation>
    <scope>NUCLEOTIDE SEQUENCE</scope>
    <source>
        <strain evidence="1">MM415B01532</strain>
    </source>
</reference>
<proteinExistence type="predicted"/>
<accession>A0A6M3IK96</accession>
<dbReference type="EMBL" id="MT141301">
    <property type="protein sequence ID" value="QJA57956.1"/>
    <property type="molecule type" value="Genomic_DNA"/>
</dbReference>
<name>A0A6M3IK96_9ZZZZ</name>
<gene>
    <name evidence="1" type="ORF">MM415B01532_0005</name>
</gene>
<organism evidence="1">
    <name type="scientific">viral metagenome</name>
    <dbReference type="NCBI Taxonomy" id="1070528"/>
    <lineage>
        <taxon>unclassified sequences</taxon>
        <taxon>metagenomes</taxon>
        <taxon>organismal metagenomes</taxon>
    </lineage>
</organism>
<dbReference type="AlphaFoldDB" id="A0A6M3IK96"/>
<evidence type="ECO:0000313" key="1">
    <source>
        <dbReference type="EMBL" id="QJA57956.1"/>
    </source>
</evidence>
<sequence length="383" mass="38666">MYELKTNTATRIAVGPLVDPTDGKTAETALTVTALVVQIYQLANDGTAVVRASFSPTASGGTNDMALVVSSTDGMYDLELTAAQLNFYGNARITFYDVDGFLVHYTDLQIVSANYFNNKYGTTIENVNVDTIKTQAITCGAGVTINPSVGAATIQPTQTQLAAAFTEIKGATWAAGTDTLEHIRDKETDIETDTAQIGAAGAGLTGITGAQLAADQAVNATKLGGAAVTATTSVTFPSTCTVATTTGAVGSVTGAVGSVTGDTKQTADVATLITTVGAAGAGLTAVQLTAAYNAAKTSAQAGDSMALTAAAVDAIHDEAVDNDGVAISMRGAWKLILAVLTGKASGGGTTTAVFRDIADIKNRISATVDANGNRTAVGTRDAT</sequence>
<protein>
    <submittedName>
        <fullName evidence="1">Uncharacterized protein</fullName>
    </submittedName>
</protein>